<organism evidence="2 3">
    <name type="scientific">Heterodera schachtii</name>
    <name type="common">Sugarbeet cyst nematode worm</name>
    <name type="synonym">Tylenchus schachtii</name>
    <dbReference type="NCBI Taxonomy" id="97005"/>
    <lineage>
        <taxon>Eukaryota</taxon>
        <taxon>Metazoa</taxon>
        <taxon>Ecdysozoa</taxon>
        <taxon>Nematoda</taxon>
        <taxon>Chromadorea</taxon>
        <taxon>Rhabditida</taxon>
        <taxon>Tylenchina</taxon>
        <taxon>Tylenchomorpha</taxon>
        <taxon>Tylenchoidea</taxon>
        <taxon>Heteroderidae</taxon>
        <taxon>Heteroderinae</taxon>
        <taxon>Heterodera</taxon>
    </lineage>
</organism>
<feature type="region of interest" description="Disordered" evidence="1">
    <location>
        <begin position="716"/>
        <end position="797"/>
    </location>
</feature>
<name>A0ABD2JSE9_HETSC</name>
<keyword evidence="3" id="KW-1185">Reference proteome</keyword>
<dbReference type="AlphaFoldDB" id="A0ABD2JSE9"/>
<comment type="caution">
    <text evidence="2">The sequence shown here is derived from an EMBL/GenBank/DDBJ whole genome shotgun (WGS) entry which is preliminary data.</text>
</comment>
<sequence>MQHLLLLMLNYPSFFSLIFLLKFTFFVPTFATKPNLYPIVDQGYGDQHHQNQPHDGTRKKSTKGKKASQQLPYQGESSSSGASTRRKTTVKVEQMQPPQQQHPQMFQQPMQTVPPTVGSYGATGFVQQQQFVQPAATATTTFQPNYNQQQHYPVPYGAVAPNSVPIQQTFPSPPPPDLLTGLVPGVFPQQQLAMNSAVPSSSLAAVNTLMKQMSIGPNQKGTMEIYYTETEQTVKGPANGQKREIVWEIYRQRDNSGQFVKFRHVHKLSGKTGFSCVAPWPSKTKGITTLFFNNNSEMKYQFDVTGYMIVPEEQFSVDELTGKPTREAIARRMYSMENFGNWIQTAIDSLLTDNKWIMPPVQMSALTPPVEYPPGSVLEWVRQPLPVHLNGAVRQRMKIGFMSLEVFKKTPNQILKENKHNNYILELMECTEQMDDGGNWVKIQIKQLELLEKNEMPGEQVTGTSKPSIRSATFVRDRSGQPPNIEKPMALFFNGLRQYFDKTGMAISRFAVEAVRKWEEAEKEKARANPEDVAFFEANITEWAKDLLAKQREELAQMRKEQQTPEALKKMQQEGEKRQNFWAKWQFAQQKLENEWAKLRQAQQRQPDERAKMEKLQQKQRTKWMKLLQKQQKLQNEWANMLQMQLHANCMPNQQQQQQQTVVVSNPNNGMALAQPHQHQQQPHPVAQPIPMTTIPMQQQFYGHWNPARMMQLNQGRLQHQHAPSAQPQQTQLPMQAPNSQWQQPQPPMQAPNTQPQWAQPQPLMQAPNAQWQQAQTQHQMQQNGMPGWQASPGYHN</sequence>
<feature type="compositionally biased region" description="Basic residues" evidence="1">
    <location>
        <begin position="57"/>
        <end position="66"/>
    </location>
</feature>
<dbReference type="EMBL" id="JBICCN010000108">
    <property type="protein sequence ID" value="KAL3093546.1"/>
    <property type="molecule type" value="Genomic_DNA"/>
</dbReference>
<protein>
    <submittedName>
        <fullName evidence="2">Uncharacterized protein</fullName>
    </submittedName>
</protein>
<feature type="region of interest" description="Disordered" evidence="1">
    <location>
        <begin position="43"/>
        <end position="91"/>
    </location>
</feature>
<feature type="compositionally biased region" description="Polar residues" evidence="1">
    <location>
        <begin position="67"/>
        <end position="83"/>
    </location>
</feature>
<dbReference type="Proteomes" id="UP001620645">
    <property type="component" value="Unassembled WGS sequence"/>
</dbReference>
<feature type="compositionally biased region" description="Low complexity" evidence="1">
    <location>
        <begin position="721"/>
        <end position="744"/>
    </location>
</feature>
<evidence type="ECO:0000313" key="2">
    <source>
        <dbReference type="EMBL" id="KAL3093546.1"/>
    </source>
</evidence>
<gene>
    <name evidence="2" type="ORF">niasHS_006186</name>
</gene>
<proteinExistence type="predicted"/>
<evidence type="ECO:0000256" key="1">
    <source>
        <dbReference type="SAM" id="MobiDB-lite"/>
    </source>
</evidence>
<reference evidence="2 3" key="1">
    <citation type="submission" date="2024-10" db="EMBL/GenBank/DDBJ databases">
        <authorList>
            <person name="Kim D."/>
        </authorList>
    </citation>
    <scope>NUCLEOTIDE SEQUENCE [LARGE SCALE GENOMIC DNA]</scope>
    <source>
        <strain evidence="2">Taebaek</strain>
    </source>
</reference>
<evidence type="ECO:0000313" key="3">
    <source>
        <dbReference type="Proteomes" id="UP001620645"/>
    </source>
</evidence>
<accession>A0ABD2JSE9</accession>
<feature type="compositionally biased region" description="Low complexity" evidence="1">
    <location>
        <begin position="766"/>
        <end position="783"/>
    </location>
</feature>